<keyword evidence="3" id="KW-0687">Ribonucleoprotein</keyword>
<keyword evidence="2 5" id="KW-0689">Ribosomal protein</keyword>
<accession>A0A2N1UPA0</accession>
<name>A0A2N1UPA0_9BACT</name>
<reference evidence="5 6" key="1">
    <citation type="journal article" date="2017" name="ISME J.">
        <title>Potential for microbial H2 and metal transformations associated with novel bacteria and archaea in deep terrestrial subsurface sediments.</title>
        <authorList>
            <person name="Hernsdorf A.W."/>
            <person name="Amano Y."/>
            <person name="Miyakawa K."/>
            <person name="Ise K."/>
            <person name="Suzuki Y."/>
            <person name="Anantharaman K."/>
            <person name="Probst A."/>
            <person name="Burstein D."/>
            <person name="Thomas B.C."/>
            <person name="Banfield J.F."/>
        </authorList>
    </citation>
    <scope>NUCLEOTIDE SEQUENCE [LARGE SCALE GENOMIC DNA]</scope>
    <source>
        <strain evidence="5">HGW-Kuenenbacteria-1</strain>
    </source>
</reference>
<evidence type="ECO:0000313" key="6">
    <source>
        <dbReference type="Proteomes" id="UP000233414"/>
    </source>
</evidence>
<dbReference type="GO" id="GO:0003735">
    <property type="term" value="F:structural constituent of ribosome"/>
    <property type="evidence" value="ECO:0007669"/>
    <property type="project" value="InterPro"/>
</dbReference>
<dbReference type="InterPro" id="IPR037229">
    <property type="entry name" value="Ribosomal_bL35_sf"/>
</dbReference>
<dbReference type="GO" id="GO:0006412">
    <property type="term" value="P:translation"/>
    <property type="evidence" value="ECO:0007669"/>
    <property type="project" value="InterPro"/>
</dbReference>
<dbReference type="Proteomes" id="UP000233414">
    <property type="component" value="Unassembled WGS sequence"/>
</dbReference>
<dbReference type="Pfam" id="PF01632">
    <property type="entry name" value="Ribosomal_L35p"/>
    <property type="match status" value="1"/>
</dbReference>
<dbReference type="SUPFAM" id="SSF143034">
    <property type="entry name" value="L35p-like"/>
    <property type="match status" value="1"/>
</dbReference>
<dbReference type="GO" id="GO:0005840">
    <property type="term" value="C:ribosome"/>
    <property type="evidence" value="ECO:0007669"/>
    <property type="project" value="UniProtKB-KW"/>
</dbReference>
<comment type="caution">
    <text evidence="5">The sequence shown here is derived from an EMBL/GenBank/DDBJ whole genome shotgun (WGS) entry which is preliminary data.</text>
</comment>
<comment type="similarity">
    <text evidence="1">Belongs to the bacterial ribosomal protein bL35 family.</text>
</comment>
<dbReference type="Gene3D" id="4.10.410.60">
    <property type="match status" value="1"/>
</dbReference>
<evidence type="ECO:0000256" key="4">
    <source>
        <dbReference type="SAM" id="MobiDB-lite"/>
    </source>
</evidence>
<dbReference type="AlphaFoldDB" id="A0A2N1UPA0"/>
<dbReference type="InterPro" id="IPR021137">
    <property type="entry name" value="Ribosomal_bL35-like"/>
</dbReference>
<protein>
    <submittedName>
        <fullName evidence="5">50S ribosomal protein L35</fullName>
    </submittedName>
</protein>
<sequence length="60" mass="6942">MIKSHKSITKRFSKTKTGKILHRVCGQDHFNARESGNTTRNKRKDKVLSPAFQKALKKLF</sequence>
<evidence type="ECO:0000313" key="5">
    <source>
        <dbReference type="EMBL" id="PKL72723.1"/>
    </source>
</evidence>
<gene>
    <name evidence="5" type="ORF">CVV26_00460</name>
</gene>
<feature type="region of interest" description="Disordered" evidence="4">
    <location>
        <begin position="28"/>
        <end position="48"/>
    </location>
</feature>
<evidence type="ECO:0000256" key="3">
    <source>
        <dbReference type="ARBA" id="ARBA00023274"/>
    </source>
</evidence>
<evidence type="ECO:0000256" key="2">
    <source>
        <dbReference type="ARBA" id="ARBA00022980"/>
    </source>
</evidence>
<dbReference type="EMBL" id="PGYQ01000001">
    <property type="protein sequence ID" value="PKL72723.1"/>
    <property type="molecule type" value="Genomic_DNA"/>
</dbReference>
<dbReference type="GO" id="GO:1990904">
    <property type="term" value="C:ribonucleoprotein complex"/>
    <property type="evidence" value="ECO:0007669"/>
    <property type="project" value="UniProtKB-KW"/>
</dbReference>
<evidence type="ECO:0000256" key="1">
    <source>
        <dbReference type="ARBA" id="ARBA00006598"/>
    </source>
</evidence>
<proteinExistence type="inferred from homology"/>
<organism evidence="5 6">
    <name type="scientific">Candidatus Kuenenbacteria bacterium HGW-Kuenenbacteria-1</name>
    <dbReference type="NCBI Taxonomy" id="2013812"/>
    <lineage>
        <taxon>Bacteria</taxon>
        <taxon>Candidatus Kueneniibacteriota</taxon>
    </lineage>
</organism>